<dbReference type="AlphaFoldDB" id="A0A444UF49"/>
<feature type="transmembrane region" description="Helical" evidence="1">
    <location>
        <begin position="50"/>
        <end position="70"/>
    </location>
</feature>
<evidence type="ECO:0000313" key="2">
    <source>
        <dbReference type="EMBL" id="RXM33817.1"/>
    </source>
</evidence>
<keyword evidence="1" id="KW-0472">Membrane</keyword>
<dbReference type="EMBL" id="SCEB01214685">
    <property type="protein sequence ID" value="RXM33817.1"/>
    <property type="molecule type" value="Genomic_DNA"/>
</dbReference>
<feature type="transmembrane region" description="Helical" evidence="1">
    <location>
        <begin position="18"/>
        <end position="38"/>
    </location>
</feature>
<dbReference type="Proteomes" id="UP000289886">
    <property type="component" value="Unassembled WGS sequence"/>
</dbReference>
<comment type="caution">
    <text evidence="2">The sequence shown here is derived from an EMBL/GenBank/DDBJ whole genome shotgun (WGS) entry which is preliminary data.</text>
</comment>
<name>A0A444UF49_ACIRT</name>
<evidence type="ECO:0000256" key="1">
    <source>
        <dbReference type="SAM" id="Phobius"/>
    </source>
</evidence>
<evidence type="ECO:0000313" key="3">
    <source>
        <dbReference type="Proteomes" id="UP000289886"/>
    </source>
</evidence>
<keyword evidence="1" id="KW-0812">Transmembrane</keyword>
<proteinExistence type="predicted"/>
<keyword evidence="3" id="KW-1185">Reference proteome</keyword>
<gene>
    <name evidence="2" type="ORF">EOD39_5179</name>
</gene>
<reference evidence="2 3" key="1">
    <citation type="submission" date="2019-01" db="EMBL/GenBank/DDBJ databases">
        <title>Draft Genome and Complete Hox-Cluster Characterization of the Sterlet Sturgeon (Acipenser ruthenus).</title>
        <authorList>
            <person name="Wei Q."/>
        </authorList>
    </citation>
    <scope>NUCLEOTIDE SEQUENCE [LARGE SCALE GENOMIC DNA]</scope>
    <source>
        <strain evidence="2">WHYD16114868_AA</strain>
        <tissue evidence="2">Blood</tissue>
    </source>
</reference>
<protein>
    <submittedName>
        <fullName evidence="2">Zinc transporter ZIP11</fullName>
    </submittedName>
</protein>
<organism evidence="2 3">
    <name type="scientific">Acipenser ruthenus</name>
    <name type="common">Sterlet sturgeon</name>
    <dbReference type="NCBI Taxonomy" id="7906"/>
    <lineage>
        <taxon>Eukaryota</taxon>
        <taxon>Metazoa</taxon>
        <taxon>Chordata</taxon>
        <taxon>Craniata</taxon>
        <taxon>Vertebrata</taxon>
        <taxon>Euteleostomi</taxon>
        <taxon>Actinopterygii</taxon>
        <taxon>Chondrostei</taxon>
        <taxon>Acipenseriformes</taxon>
        <taxon>Acipenseridae</taxon>
        <taxon>Acipenser</taxon>
    </lineage>
</organism>
<keyword evidence="1" id="KW-1133">Transmembrane helix</keyword>
<accession>A0A444UF49</accession>
<sequence>MADPRCQRLCDDRVPPSICLSVTLYKVMLAASYWSLLAPEIEIAEESGKYGAFAFLPVAVGFTLCVAFVYGADILMPTLGVVTLQFAAVISKDLDGVFLKQQTLAMVELRSYRFLKSSRVILYD</sequence>